<evidence type="ECO:0000313" key="3">
    <source>
        <dbReference type="Proteomes" id="UP001054945"/>
    </source>
</evidence>
<proteinExistence type="predicted"/>
<accession>A0AAV4MSC3</accession>
<organism evidence="2 3">
    <name type="scientific">Caerostris extrusa</name>
    <name type="common">Bark spider</name>
    <name type="synonym">Caerostris bankana</name>
    <dbReference type="NCBI Taxonomy" id="172846"/>
    <lineage>
        <taxon>Eukaryota</taxon>
        <taxon>Metazoa</taxon>
        <taxon>Ecdysozoa</taxon>
        <taxon>Arthropoda</taxon>
        <taxon>Chelicerata</taxon>
        <taxon>Arachnida</taxon>
        <taxon>Araneae</taxon>
        <taxon>Araneomorphae</taxon>
        <taxon>Entelegynae</taxon>
        <taxon>Araneoidea</taxon>
        <taxon>Araneidae</taxon>
        <taxon>Caerostris</taxon>
    </lineage>
</organism>
<evidence type="ECO:0000313" key="2">
    <source>
        <dbReference type="EMBL" id="GIX75346.1"/>
    </source>
</evidence>
<sequence length="96" mass="10311">MSNIIYKDRGDHSDQRGVRAAAAHVRDGLSGDVHGEEGYGIQTRECRFCCSKAPTAAKKGTSPPRAGPPHPAAVAGTSVRPHHLTILFLLLVHIFE</sequence>
<evidence type="ECO:0000256" key="1">
    <source>
        <dbReference type="SAM" id="MobiDB-lite"/>
    </source>
</evidence>
<name>A0AAV4MSC3_CAEEX</name>
<keyword evidence="3" id="KW-1185">Reference proteome</keyword>
<dbReference type="Proteomes" id="UP001054945">
    <property type="component" value="Unassembled WGS sequence"/>
</dbReference>
<comment type="caution">
    <text evidence="2">The sequence shown here is derived from an EMBL/GenBank/DDBJ whole genome shotgun (WGS) entry which is preliminary data.</text>
</comment>
<dbReference type="AlphaFoldDB" id="A0AAV4MSC3"/>
<feature type="region of interest" description="Disordered" evidence="1">
    <location>
        <begin position="56"/>
        <end position="76"/>
    </location>
</feature>
<dbReference type="EMBL" id="BPLR01002580">
    <property type="protein sequence ID" value="GIX75346.1"/>
    <property type="molecule type" value="Genomic_DNA"/>
</dbReference>
<protein>
    <submittedName>
        <fullName evidence="2">Uncharacterized protein</fullName>
    </submittedName>
</protein>
<reference evidence="2 3" key="1">
    <citation type="submission" date="2021-06" db="EMBL/GenBank/DDBJ databases">
        <title>Caerostris extrusa draft genome.</title>
        <authorList>
            <person name="Kono N."/>
            <person name="Arakawa K."/>
        </authorList>
    </citation>
    <scope>NUCLEOTIDE SEQUENCE [LARGE SCALE GENOMIC DNA]</scope>
</reference>
<gene>
    <name evidence="2" type="ORF">CEXT_741291</name>
</gene>